<sequence>MTEEMEVVQVIYLGTVVYDGNVNLASSFAPAQWVILGAELLSIREASKDGNKHMYLLAFGYGNSKNNLAWEWFLESLKRVVGNVEDLVIISYRHASIESGVAAMWLVAVHCICA</sequence>
<reference evidence="1 2" key="1">
    <citation type="submission" date="2021-02" db="EMBL/GenBank/DDBJ databases">
        <title>Plant Genome Project.</title>
        <authorList>
            <person name="Zhang R.-G."/>
        </authorList>
    </citation>
    <scope>NUCLEOTIDE SEQUENCE [LARGE SCALE GENOMIC DNA]</scope>
    <source>
        <tissue evidence="1">Leaves</tissue>
    </source>
</reference>
<dbReference type="Proteomes" id="UP000827721">
    <property type="component" value="Unassembled WGS sequence"/>
</dbReference>
<protein>
    <submittedName>
        <fullName evidence="1">Uncharacterized protein</fullName>
    </submittedName>
</protein>
<dbReference type="EMBL" id="JAFEMO010000002">
    <property type="protein sequence ID" value="KAH7575585.1"/>
    <property type="molecule type" value="Genomic_DNA"/>
</dbReference>
<keyword evidence="2" id="KW-1185">Reference proteome</keyword>
<gene>
    <name evidence="1" type="ORF">JRO89_XS02G0156100</name>
</gene>
<name>A0ABQ8IFY3_9ROSI</name>
<proteinExistence type="predicted"/>
<comment type="caution">
    <text evidence="1">The sequence shown here is derived from an EMBL/GenBank/DDBJ whole genome shotgun (WGS) entry which is preliminary data.</text>
</comment>
<organism evidence="1 2">
    <name type="scientific">Xanthoceras sorbifolium</name>
    <dbReference type="NCBI Taxonomy" id="99658"/>
    <lineage>
        <taxon>Eukaryota</taxon>
        <taxon>Viridiplantae</taxon>
        <taxon>Streptophyta</taxon>
        <taxon>Embryophyta</taxon>
        <taxon>Tracheophyta</taxon>
        <taxon>Spermatophyta</taxon>
        <taxon>Magnoliopsida</taxon>
        <taxon>eudicotyledons</taxon>
        <taxon>Gunneridae</taxon>
        <taxon>Pentapetalae</taxon>
        <taxon>rosids</taxon>
        <taxon>malvids</taxon>
        <taxon>Sapindales</taxon>
        <taxon>Sapindaceae</taxon>
        <taxon>Xanthoceroideae</taxon>
        <taxon>Xanthoceras</taxon>
    </lineage>
</organism>
<evidence type="ECO:0000313" key="1">
    <source>
        <dbReference type="EMBL" id="KAH7575585.1"/>
    </source>
</evidence>
<accession>A0ABQ8IFY3</accession>
<evidence type="ECO:0000313" key="2">
    <source>
        <dbReference type="Proteomes" id="UP000827721"/>
    </source>
</evidence>